<dbReference type="EMBL" id="BARV01002236">
    <property type="protein sequence ID" value="GAH90502.1"/>
    <property type="molecule type" value="Genomic_DNA"/>
</dbReference>
<accession>X1J980</accession>
<reference evidence="3" key="1">
    <citation type="journal article" date="2014" name="Front. Microbiol.">
        <title>High frequency of phylogenetically diverse reductive dehalogenase-homologous genes in deep subseafloor sedimentary metagenomes.</title>
        <authorList>
            <person name="Kawai M."/>
            <person name="Futagami T."/>
            <person name="Toyoda A."/>
            <person name="Takaki Y."/>
            <person name="Nishi S."/>
            <person name="Hori S."/>
            <person name="Arai W."/>
            <person name="Tsubouchi T."/>
            <person name="Morono Y."/>
            <person name="Uchiyama I."/>
            <person name="Ito T."/>
            <person name="Fujiyama A."/>
            <person name="Inagaki F."/>
            <person name="Takami H."/>
        </authorList>
    </citation>
    <scope>NUCLEOTIDE SEQUENCE</scope>
    <source>
        <strain evidence="3">Expedition CK06-06</strain>
    </source>
</reference>
<feature type="non-terminal residue" evidence="3">
    <location>
        <position position="1"/>
    </location>
</feature>
<evidence type="ECO:0000259" key="2">
    <source>
        <dbReference type="Pfam" id="PF07670"/>
    </source>
</evidence>
<proteinExistence type="predicted"/>
<evidence type="ECO:0000256" key="1">
    <source>
        <dbReference type="SAM" id="Phobius"/>
    </source>
</evidence>
<protein>
    <recommendedName>
        <fullName evidence="2">Nucleoside transporter/FeoB GTPase Gate domain-containing protein</fullName>
    </recommendedName>
</protein>
<keyword evidence="1" id="KW-0812">Transmembrane</keyword>
<organism evidence="3">
    <name type="scientific">marine sediment metagenome</name>
    <dbReference type="NCBI Taxonomy" id="412755"/>
    <lineage>
        <taxon>unclassified sequences</taxon>
        <taxon>metagenomes</taxon>
        <taxon>ecological metagenomes</taxon>
    </lineage>
</organism>
<evidence type="ECO:0000313" key="3">
    <source>
        <dbReference type="EMBL" id="GAH90502.1"/>
    </source>
</evidence>
<feature type="transmembrane region" description="Helical" evidence="1">
    <location>
        <begin position="85"/>
        <end position="103"/>
    </location>
</feature>
<name>X1J980_9ZZZZ</name>
<keyword evidence="1" id="KW-1133">Transmembrane helix</keyword>
<gene>
    <name evidence="3" type="ORF">S06H3_05910</name>
</gene>
<feature type="transmembrane region" description="Helical" evidence="1">
    <location>
        <begin position="12"/>
        <end position="33"/>
    </location>
</feature>
<feature type="transmembrane region" description="Helical" evidence="1">
    <location>
        <begin position="53"/>
        <end position="73"/>
    </location>
</feature>
<dbReference type="Pfam" id="PF07670">
    <property type="entry name" value="Gate"/>
    <property type="match status" value="1"/>
</dbReference>
<comment type="caution">
    <text evidence="3">The sequence shown here is derived from an EMBL/GenBank/DDBJ whole genome shotgun (WGS) entry which is preliminary data.</text>
</comment>
<sequence>GIIDFIGNIASPVVVGLLGLPPAAAGALIIGFLRKDVAVGMLLPLSLSMQQLVVASVVLAMYFPCIATFAIFIRELGVKDTAKSALIMIGMALLVGTLLRFVLGG</sequence>
<feature type="domain" description="Nucleoside transporter/FeoB GTPase Gate" evidence="2">
    <location>
        <begin position="1"/>
        <end position="78"/>
    </location>
</feature>
<keyword evidence="1" id="KW-0472">Membrane</keyword>
<dbReference type="AlphaFoldDB" id="X1J980"/>
<dbReference type="InterPro" id="IPR011642">
    <property type="entry name" value="Gate_dom"/>
</dbReference>